<reference evidence="2 3" key="1">
    <citation type="submission" date="2017-03" db="EMBL/GenBank/DDBJ databases">
        <authorList>
            <person name="Afonso C.L."/>
            <person name="Miller P.J."/>
            <person name="Scott M.A."/>
            <person name="Spackman E."/>
            <person name="Goraichik I."/>
            <person name="Dimitrov K.M."/>
            <person name="Suarez D.L."/>
            <person name="Swayne D.E."/>
        </authorList>
    </citation>
    <scope>NUCLEOTIDE SEQUENCE [LARGE SCALE GENOMIC DNA]</scope>
    <source>
        <strain evidence="2 3">CECT 7751</strain>
    </source>
</reference>
<evidence type="ECO:0000259" key="1">
    <source>
        <dbReference type="Pfam" id="PF13403"/>
    </source>
</evidence>
<evidence type="ECO:0000313" key="3">
    <source>
        <dbReference type="Proteomes" id="UP000193963"/>
    </source>
</evidence>
<protein>
    <recommendedName>
        <fullName evidence="1">Hedgehog/Intein (Hint) domain-containing protein</fullName>
    </recommendedName>
</protein>
<dbReference type="AlphaFoldDB" id="A0A1X6ZU77"/>
<proteinExistence type="predicted"/>
<accession>A0A1X6ZU77</accession>
<dbReference type="RefSeq" id="WP_085889141.1">
    <property type="nucleotide sequence ID" value="NZ_FWFN01000006.1"/>
</dbReference>
<feature type="domain" description="Hedgehog/Intein (Hint)" evidence="1">
    <location>
        <begin position="186"/>
        <end position="321"/>
    </location>
</feature>
<dbReference type="OrthoDB" id="6305173at2"/>
<dbReference type="Pfam" id="PF13403">
    <property type="entry name" value="Hint_2"/>
    <property type="match status" value="1"/>
</dbReference>
<gene>
    <name evidence="2" type="ORF">PSM7751_03119</name>
</gene>
<organism evidence="2 3">
    <name type="scientific">Pseudooceanicola marinus</name>
    <dbReference type="NCBI Taxonomy" id="396013"/>
    <lineage>
        <taxon>Bacteria</taxon>
        <taxon>Pseudomonadati</taxon>
        <taxon>Pseudomonadota</taxon>
        <taxon>Alphaproteobacteria</taxon>
        <taxon>Rhodobacterales</taxon>
        <taxon>Paracoccaceae</taxon>
        <taxon>Pseudooceanicola</taxon>
    </lineage>
</organism>
<dbReference type="InterPro" id="IPR028992">
    <property type="entry name" value="Hedgehog/Intein_dom"/>
</dbReference>
<keyword evidence="3" id="KW-1185">Reference proteome</keyword>
<name>A0A1X6ZU77_9RHOB</name>
<dbReference type="Proteomes" id="UP000193963">
    <property type="component" value="Unassembled WGS sequence"/>
</dbReference>
<sequence>MGWVAVSCPGVGAIAASGSDTPAGRGTGTLLRSAGPAELMGQGSILLEAQITATRVLNPLLDIPFRHPVAGRLTLSQVPGGALSLVLERGSKVRQCSLTLDSGERPERIRAMLSWESRSGVARLVVERPERDVAPLATGFADPVALPFQALTEAALYPELEMLGAGVDFLAVSDGIEPIGPMPGLQGDTLIDTPEGRRAVRELRRGDLVLIEGEGAVPVLAAVRRTLPARGLFRPVQLFAPHFGLTRDVVVAAGQRLVTGGEEVRYLFHSDSVLVAAQHSVTDRTGAWAETGPLVTMHQLLLPDQQVLGVCGAQMESLHVGRLRRSAALVEASLLAGYQRSRLPHQPGHARPVLRDYEAKILANHRAA</sequence>
<dbReference type="EMBL" id="FWFN01000006">
    <property type="protein sequence ID" value="SLN61768.1"/>
    <property type="molecule type" value="Genomic_DNA"/>
</dbReference>
<evidence type="ECO:0000313" key="2">
    <source>
        <dbReference type="EMBL" id="SLN61768.1"/>
    </source>
</evidence>